<dbReference type="InterPro" id="IPR010035">
    <property type="entry name" value="Thi_S"/>
</dbReference>
<dbReference type="InterPro" id="IPR003749">
    <property type="entry name" value="ThiS/MoaD-like"/>
</dbReference>
<name>A0A3B0VDE9_9ZZZZ</name>
<protein>
    <submittedName>
        <fullName evidence="1">Sulfur carrier protein ThiS</fullName>
    </submittedName>
</protein>
<dbReference type="AlphaFoldDB" id="A0A3B0VDE9"/>
<dbReference type="CDD" id="cd00565">
    <property type="entry name" value="Ubl_ThiS"/>
    <property type="match status" value="1"/>
</dbReference>
<dbReference type="NCBIfam" id="TIGR01683">
    <property type="entry name" value="thiS"/>
    <property type="match status" value="1"/>
</dbReference>
<dbReference type="InterPro" id="IPR016155">
    <property type="entry name" value="Mopterin_synth/thiamin_S_b"/>
</dbReference>
<dbReference type="Pfam" id="PF02597">
    <property type="entry name" value="ThiS"/>
    <property type="match status" value="1"/>
</dbReference>
<dbReference type="EMBL" id="UOEY01000063">
    <property type="protein sequence ID" value="VAW38720.1"/>
    <property type="molecule type" value="Genomic_DNA"/>
</dbReference>
<dbReference type="InterPro" id="IPR012675">
    <property type="entry name" value="Beta-grasp_dom_sf"/>
</dbReference>
<reference evidence="1" key="1">
    <citation type="submission" date="2018-06" db="EMBL/GenBank/DDBJ databases">
        <authorList>
            <person name="Zhirakovskaya E."/>
        </authorList>
    </citation>
    <scope>NUCLEOTIDE SEQUENCE</scope>
</reference>
<organism evidence="1">
    <name type="scientific">hydrothermal vent metagenome</name>
    <dbReference type="NCBI Taxonomy" id="652676"/>
    <lineage>
        <taxon>unclassified sequences</taxon>
        <taxon>metagenomes</taxon>
        <taxon>ecological metagenomes</taxon>
    </lineage>
</organism>
<sequence>MPLPGSGVDGTGRIRLKIVYRRRGGPAMEVKRMEITVNGEVQSIAAAEPDLLSVLKSNKIEDPQMVAVQLNGQFIESSQYAATILSEGDVVEFLYFMGGGSR</sequence>
<dbReference type="PANTHER" id="PTHR34472:SF1">
    <property type="entry name" value="SULFUR CARRIER PROTEIN THIS"/>
    <property type="match status" value="1"/>
</dbReference>
<evidence type="ECO:0000313" key="1">
    <source>
        <dbReference type="EMBL" id="VAW38720.1"/>
    </source>
</evidence>
<accession>A0A3B0VDE9</accession>
<dbReference type="SUPFAM" id="SSF54285">
    <property type="entry name" value="MoaD/ThiS"/>
    <property type="match status" value="1"/>
</dbReference>
<dbReference type="Gene3D" id="3.10.20.30">
    <property type="match status" value="1"/>
</dbReference>
<proteinExistence type="predicted"/>
<dbReference type="PANTHER" id="PTHR34472">
    <property type="entry name" value="SULFUR CARRIER PROTEIN THIS"/>
    <property type="match status" value="1"/>
</dbReference>
<gene>
    <name evidence="1" type="ORF">MNBD_DELTA04-112</name>
</gene>